<feature type="transmembrane region" description="Helical" evidence="4">
    <location>
        <begin position="325"/>
        <end position="346"/>
    </location>
</feature>
<dbReference type="InterPro" id="IPR036259">
    <property type="entry name" value="MFS_trans_sf"/>
</dbReference>
<dbReference type="EMBL" id="BPRC01000024">
    <property type="protein sequence ID" value="GJE67253.1"/>
    <property type="molecule type" value="Genomic_DNA"/>
</dbReference>
<dbReference type="InterPro" id="IPR011701">
    <property type="entry name" value="MFS"/>
</dbReference>
<dbReference type="PANTHER" id="PTHR11360">
    <property type="entry name" value="MONOCARBOXYLATE TRANSPORTER"/>
    <property type="match status" value="1"/>
</dbReference>
<feature type="transmembrane region" description="Helical" evidence="4">
    <location>
        <begin position="389"/>
        <end position="408"/>
    </location>
</feature>
<feature type="domain" description="Major facilitator superfamily (MFS) profile" evidence="5">
    <location>
        <begin position="23"/>
        <end position="413"/>
    </location>
</feature>
<reference evidence="6" key="2">
    <citation type="submission" date="2021-08" db="EMBL/GenBank/DDBJ databases">
        <authorList>
            <person name="Tani A."/>
            <person name="Ola A."/>
            <person name="Ogura Y."/>
            <person name="Katsura K."/>
            <person name="Hayashi T."/>
        </authorList>
    </citation>
    <scope>NUCLEOTIDE SEQUENCE</scope>
    <source>
        <strain evidence="6">NBRC 15686</strain>
    </source>
</reference>
<name>A0ABQ4UKV7_9HYPH</name>
<keyword evidence="2 4" id="KW-1133">Transmembrane helix</keyword>
<dbReference type="PANTHER" id="PTHR11360:SF284">
    <property type="entry name" value="EG:103B4.3 PROTEIN-RELATED"/>
    <property type="match status" value="1"/>
</dbReference>
<comment type="caution">
    <text evidence="6">The sequence shown here is derived from an EMBL/GenBank/DDBJ whole genome shotgun (WGS) entry which is preliminary data.</text>
</comment>
<accession>A0ABQ4UKV7</accession>
<feature type="transmembrane region" description="Helical" evidence="4">
    <location>
        <begin position="182"/>
        <end position="202"/>
    </location>
</feature>
<keyword evidence="7" id="KW-1185">Reference proteome</keyword>
<dbReference type="Gene3D" id="1.20.1250.20">
    <property type="entry name" value="MFS general substrate transporter like domains"/>
    <property type="match status" value="2"/>
</dbReference>
<keyword evidence="1 4" id="KW-0812">Transmembrane</keyword>
<evidence type="ECO:0000256" key="3">
    <source>
        <dbReference type="ARBA" id="ARBA00023136"/>
    </source>
</evidence>
<dbReference type="PROSITE" id="PS50850">
    <property type="entry name" value="MFS"/>
    <property type="match status" value="1"/>
</dbReference>
<evidence type="ECO:0000313" key="7">
    <source>
        <dbReference type="Proteomes" id="UP001055039"/>
    </source>
</evidence>
<feature type="transmembrane region" description="Helical" evidence="4">
    <location>
        <begin position="96"/>
        <end position="116"/>
    </location>
</feature>
<feature type="transmembrane region" description="Helical" evidence="4">
    <location>
        <begin position="299"/>
        <end position="319"/>
    </location>
</feature>
<feature type="transmembrane region" description="Helical" evidence="4">
    <location>
        <begin position="122"/>
        <end position="144"/>
    </location>
</feature>
<organism evidence="6 7">
    <name type="scientific">Methylorubrum aminovorans</name>
    <dbReference type="NCBI Taxonomy" id="269069"/>
    <lineage>
        <taxon>Bacteria</taxon>
        <taxon>Pseudomonadati</taxon>
        <taxon>Pseudomonadota</taxon>
        <taxon>Alphaproteobacteria</taxon>
        <taxon>Hyphomicrobiales</taxon>
        <taxon>Methylobacteriaceae</taxon>
        <taxon>Methylorubrum</taxon>
    </lineage>
</organism>
<proteinExistence type="predicted"/>
<dbReference type="SUPFAM" id="SSF103473">
    <property type="entry name" value="MFS general substrate transporter"/>
    <property type="match status" value="1"/>
</dbReference>
<sequence length="423" mass="43348">MIPADCPGSATLIPSPPLRRPAPWIALACGAVIVTIAMGIRQGFGLFMRPVELDFGVGREGFGLAMAVQNLIFGLAQPFVGALADRFGPGRVAAGGGLLYAIGLALAALASTALGLTVTLGLLLGLAMAGVTFVVVLGAVVPLMPPGRRGAAAGIVTAGGSVGQFLLVPATQIAVDGLGWRGALLAAAGLAALMIPLAIGIARKAGSAGGRTAVTPNDIPLSSAIRQAAGHRGYWLLNAGFFVCGFHIAFVSTHLPAFLTDAGLDPGIGARALALIGLFNILGSYAFGVAADRLRKKYVLSWIYFARAAVMALFVVFPLTPLTATLFACAIGFLWLGTVPLTSGLVGQIFGVRYLSTLFGIVFMSHQVGAFFGAWGAGFIFAHTGSYDAAWTLSLGIALLAGLLNLPIRDAPLARPDMQTRPA</sequence>
<evidence type="ECO:0000256" key="4">
    <source>
        <dbReference type="SAM" id="Phobius"/>
    </source>
</evidence>
<evidence type="ECO:0000313" key="6">
    <source>
        <dbReference type="EMBL" id="GJE67253.1"/>
    </source>
</evidence>
<gene>
    <name evidence="6" type="ORF">LNAOJCKE_4483</name>
</gene>
<reference evidence="6" key="1">
    <citation type="journal article" date="2021" name="Front. Microbiol.">
        <title>Comprehensive Comparative Genomics and Phenotyping of Methylobacterium Species.</title>
        <authorList>
            <person name="Alessa O."/>
            <person name="Ogura Y."/>
            <person name="Fujitani Y."/>
            <person name="Takami H."/>
            <person name="Hayashi T."/>
            <person name="Sahin N."/>
            <person name="Tani A."/>
        </authorList>
    </citation>
    <scope>NUCLEOTIDE SEQUENCE</scope>
    <source>
        <strain evidence="6">NBRC 15686</strain>
    </source>
</reference>
<dbReference type="CDD" id="cd17355">
    <property type="entry name" value="MFS_YcxA_like"/>
    <property type="match status" value="1"/>
</dbReference>
<feature type="transmembrane region" description="Helical" evidence="4">
    <location>
        <begin position="268"/>
        <end position="287"/>
    </location>
</feature>
<dbReference type="InterPro" id="IPR020846">
    <property type="entry name" value="MFS_dom"/>
</dbReference>
<evidence type="ECO:0000259" key="5">
    <source>
        <dbReference type="PROSITE" id="PS50850"/>
    </source>
</evidence>
<feature type="transmembrane region" description="Helical" evidence="4">
    <location>
        <begin position="64"/>
        <end position="84"/>
    </location>
</feature>
<dbReference type="InterPro" id="IPR050327">
    <property type="entry name" value="Proton-linked_MCT"/>
</dbReference>
<feature type="transmembrane region" description="Helical" evidence="4">
    <location>
        <begin position="235"/>
        <end position="256"/>
    </location>
</feature>
<protein>
    <submittedName>
        <fullName evidence="6">L-lactate transporter</fullName>
    </submittedName>
</protein>
<feature type="transmembrane region" description="Helical" evidence="4">
    <location>
        <begin position="358"/>
        <end position="383"/>
    </location>
</feature>
<dbReference type="Proteomes" id="UP001055039">
    <property type="component" value="Unassembled WGS sequence"/>
</dbReference>
<dbReference type="Pfam" id="PF07690">
    <property type="entry name" value="MFS_1"/>
    <property type="match status" value="1"/>
</dbReference>
<evidence type="ECO:0000256" key="2">
    <source>
        <dbReference type="ARBA" id="ARBA00022989"/>
    </source>
</evidence>
<evidence type="ECO:0000256" key="1">
    <source>
        <dbReference type="ARBA" id="ARBA00022692"/>
    </source>
</evidence>
<keyword evidence="3 4" id="KW-0472">Membrane</keyword>
<feature type="transmembrane region" description="Helical" evidence="4">
    <location>
        <begin position="151"/>
        <end position="170"/>
    </location>
</feature>
<feature type="transmembrane region" description="Helical" evidence="4">
    <location>
        <begin position="24"/>
        <end position="44"/>
    </location>
</feature>